<dbReference type="InterPro" id="IPR012938">
    <property type="entry name" value="Glc/Sorbosone_DH"/>
</dbReference>
<dbReference type="EMBL" id="JACHDN010000001">
    <property type="protein sequence ID" value="MBB5474914.1"/>
    <property type="molecule type" value="Genomic_DNA"/>
</dbReference>
<dbReference type="InterPro" id="IPR011041">
    <property type="entry name" value="Quinoprot_gluc/sorb_DH_b-prop"/>
</dbReference>
<proteinExistence type="predicted"/>
<gene>
    <name evidence="3" type="ORF">CHO01_00540</name>
    <name evidence="4" type="ORF">HNR08_003650</name>
</gene>
<dbReference type="PANTHER" id="PTHR19328:SF13">
    <property type="entry name" value="HIPL1 PROTEIN"/>
    <property type="match status" value="1"/>
</dbReference>
<dbReference type="PANTHER" id="PTHR19328">
    <property type="entry name" value="HEDGEHOG-INTERACTING PROTEIN"/>
    <property type="match status" value="1"/>
</dbReference>
<dbReference type="InterPro" id="IPR011042">
    <property type="entry name" value="6-blade_b-propeller_TolB-like"/>
</dbReference>
<dbReference type="Pfam" id="PF07995">
    <property type="entry name" value="GSDH"/>
    <property type="match status" value="1"/>
</dbReference>
<accession>A0A511FAX4</accession>
<dbReference type="EMBL" id="BJVQ01000001">
    <property type="protein sequence ID" value="GEL44938.1"/>
    <property type="molecule type" value="Genomic_DNA"/>
</dbReference>
<evidence type="ECO:0000313" key="5">
    <source>
        <dbReference type="Proteomes" id="UP000321723"/>
    </source>
</evidence>
<sequence length="348" mass="35575">MLLVAACSPGTPDAPPPAPSSTALPSWGAPADVVTGLDVPWSVVFADGAPLVSERDTGRVLEVLRGGSTREVGTVPDVVHGGEGGLLGLAVDADDRLYAYSTGPDGNRIQRYPLRGGPGSWALGDPVTVVDGLPSAGNHNGGRIAFGPDGMLYAGVGDAGDPASAQDPGALSGKILRLTPDGDVPADNPDPGSPVYSLGHRNVQGLAWAPDGRLFATEFGQDTWDELNVIEPGGNYGWPEVEGVAGDPRFVDPVQQWSPDAASPSGLAAVGDVVVVANLRGERLRLVPVAEPGTAIEALTDRGRLRDVALAPDGTLWVLTNNTARGEPRPGDDRALSVPLAGGATRGP</sequence>
<reference evidence="4 6" key="2">
    <citation type="submission" date="2020-08" db="EMBL/GenBank/DDBJ databases">
        <title>Sequencing the genomes of 1000 actinobacteria strains.</title>
        <authorList>
            <person name="Klenk H.-P."/>
        </authorList>
    </citation>
    <scope>NUCLEOTIDE SEQUENCE [LARGE SCALE GENOMIC DNA]</scope>
    <source>
        <strain evidence="4 6">DSM 9581</strain>
    </source>
</reference>
<feature type="region of interest" description="Disordered" evidence="1">
    <location>
        <begin position="322"/>
        <end position="348"/>
    </location>
</feature>
<name>A0A511FAX4_9CELL</name>
<dbReference type="AlphaFoldDB" id="A0A511FAX4"/>
<feature type="compositionally biased region" description="Basic and acidic residues" evidence="1">
    <location>
        <begin position="326"/>
        <end position="335"/>
    </location>
</feature>
<dbReference type="Proteomes" id="UP000564629">
    <property type="component" value="Unassembled WGS sequence"/>
</dbReference>
<dbReference type="Gene3D" id="2.120.10.30">
    <property type="entry name" value="TolB, C-terminal domain"/>
    <property type="match status" value="1"/>
</dbReference>
<reference evidence="3 5" key="1">
    <citation type="submission" date="2019-07" db="EMBL/GenBank/DDBJ databases">
        <title>Whole genome shotgun sequence of Cellulomonas hominis NBRC 16055.</title>
        <authorList>
            <person name="Hosoyama A."/>
            <person name="Uohara A."/>
            <person name="Ohji S."/>
            <person name="Ichikawa N."/>
        </authorList>
    </citation>
    <scope>NUCLEOTIDE SEQUENCE [LARGE SCALE GENOMIC DNA]</scope>
    <source>
        <strain evidence="3 5">NBRC 16055</strain>
    </source>
</reference>
<organism evidence="3 5">
    <name type="scientific">Cellulomonas hominis</name>
    <dbReference type="NCBI Taxonomy" id="156981"/>
    <lineage>
        <taxon>Bacteria</taxon>
        <taxon>Bacillati</taxon>
        <taxon>Actinomycetota</taxon>
        <taxon>Actinomycetes</taxon>
        <taxon>Micrococcales</taxon>
        <taxon>Cellulomonadaceae</taxon>
        <taxon>Cellulomonas</taxon>
    </lineage>
</organism>
<evidence type="ECO:0000256" key="1">
    <source>
        <dbReference type="SAM" id="MobiDB-lite"/>
    </source>
</evidence>
<protein>
    <submittedName>
        <fullName evidence="4">Glucose/arabinose dehydrogenase</fullName>
    </submittedName>
    <submittedName>
        <fullName evidence="3">Oxidoreductase</fullName>
    </submittedName>
</protein>
<evidence type="ECO:0000313" key="3">
    <source>
        <dbReference type="EMBL" id="GEL44938.1"/>
    </source>
</evidence>
<dbReference type="SUPFAM" id="SSF50952">
    <property type="entry name" value="Soluble quinoprotein glucose dehydrogenase"/>
    <property type="match status" value="1"/>
</dbReference>
<evidence type="ECO:0000313" key="4">
    <source>
        <dbReference type="EMBL" id="MBB5474914.1"/>
    </source>
</evidence>
<feature type="domain" description="Glucose/Sorbosone dehydrogenase" evidence="2">
    <location>
        <begin position="37"/>
        <end position="323"/>
    </location>
</feature>
<keyword evidence="5" id="KW-1185">Reference proteome</keyword>
<evidence type="ECO:0000259" key="2">
    <source>
        <dbReference type="Pfam" id="PF07995"/>
    </source>
</evidence>
<dbReference type="RefSeq" id="WP_246802851.1">
    <property type="nucleotide sequence ID" value="NZ_BJVQ01000001.1"/>
</dbReference>
<comment type="caution">
    <text evidence="3">The sequence shown here is derived from an EMBL/GenBank/DDBJ whole genome shotgun (WGS) entry which is preliminary data.</text>
</comment>
<dbReference type="Proteomes" id="UP000321723">
    <property type="component" value="Unassembled WGS sequence"/>
</dbReference>
<evidence type="ECO:0000313" key="6">
    <source>
        <dbReference type="Proteomes" id="UP000564629"/>
    </source>
</evidence>